<evidence type="ECO:0000259" key="13">
    <source>
        <dbReference type="Pfam" id="PF01979"/>
    </source>
</evidence>
<dbReference type="PANTHER" id="PTHR11113:SF14">
    <property type="entry name" value="N-ACETYLGLUCOSAMINE-6-PHOSPHATE DEACETYLASE"/>
    <property type="match status" value="1"/>
</dbReference>
<comment type="pathway">
    <text evidence="8">Amino-sugar metabolism; N-acetylneuraminate degradation; D-fructose 6-phosphate from N-acetylneuraminate: step 4/5.</text>
</comment>
<feature type="binding site" evidence="12">
    <location>
        <position position="215"/>
    </location>
    <ligand>
        <name>Zn(2+)</name>
        <dbReference type="ChEBI" id="CHEBI:29105"/>
    </ligand>
</feature>
<feature type="binding site" evidence="11">
    <location>
        <position position="226"/>
    </location>
    <ligand>
        <name>substrate</name>
    </ligand>
</feature>
<dbReference type="InterPro" id="IPR011059">
    <property type="entry name" value="Metal-dep_hydrolase_composite"/>
</dbReference>
<comment type="caution">
    <text evidence="14">The sequence shown here is derived from an EMBL/GenBank/DDBJ whole genome shotgun (WGS) entry which is preliminary data.</text>
</comment>
<dbReference type="Proteomes" id="UP001290462">
    <property type="component" value="Unassembled WGS sequence"/>
</dbReference>
<dbReference type="PANTHER" id="PTHR11113">
    <property type="entry name" value="N-ACETYLGLUCOSAMINE-6-PHOSPHATE DEACETYLASE"/>
    <property type="match status" value="1"/>
</dbReference>
<evidence type="ECO:0000256" key="4">
    <source>
        <dbReference type="ARBA" id="ARBA00022723"/>
    </source>
</evidence>
<dbReference type="NCBIfam" id="TIGR00221">
    <property type="entry name" value="nagA"/>
    <property type="match status" value="1"/>
</dbReference>
<comment type="cofactor">
    <cofactor evidence="12">
        <name>a divalent metal cation</name>
        <dbReference type="ChEBI" id="CHEBI:60240"/>
    </cofactor>
    <text evidence="12">Binds 1 divalent metal cation per subunit.</text>
</comment>
<dbReference type="Pfam" id="PF01979">
    <property type="entry name" value="Amidohydro_1"/>
    <property type="match status" value="1"/>
</dbReference>
<keyword evidence="6 9" id="KW-0119">Carbohydrate metabolism</keyword>
<dbReference type="EMBL" id="JAVBVO010000003">
    <property type="protein sequence ID" value="MDZ5758567.1"/>
    <property type="molecule type" value="Genomic_DNA"/>
</dbReference>
<dbReference type="GO" id="GO:0008448">
    <property type="term" value="F:N-acetylglucosamine-6-phosphate deacetylase activity"/>
    <property type="evidence" value="ECO:0007669"/>
    <property type="project" value="UniProtKB-EC"/>
</dbReference>
<feature type="binding site" evidence="11">
    <location>
        <begin position="218"/>
        <end position="219"/>
    </location>
    <ligand>
        <name>substrate</name>
    </ligand>
</feature>
<dbReference type="RefSeq" id="WP_322808815.1">
    <property type="nucleotide sequence ID" value="NZ_CBCPHT010000003.1"/>
</dbReference>
<feature type="binding site" evidence="11">
    <location>
        <position position="250"/>
    </location>
    <ligand>
        <name>substrate</name>
    </ligand>
</feature>
<feature type="binding site" evidence="12">
    <location>
        <position position="194"/>
    </location>
    <ligand>
        <name>Zn(2+)</name>
        <dbReference type="ChEBI" id="CHEBI:29105"/>
    </ligand>
</feature>
<gene>
    <name evidence="14" type="primary">nagA</name>
    <name evidence="14" type="ORF">RAK27_07795</name>
</gene>
<evidence type="ECO:0000256" key="7">
    <source>
        <dbReference type="ARBA" id="ARBA00047647"/>
    </source>
</evidence>
<reference evidence="14" key="1">
    <citation type="submission" date="2023-08" db="EMBL/GenBank/DDBJ databases">
        <title>Genomic characterization of piscicolin 126 produced by Carnobacterium maltaromaticum CM22 strain isolated from salmon (Salmo salar).</title>
        <authorList>
            <person name="Gonzalez-Gragera E."/>
            <person name="Garcia-Lopez J.D."/>
            <person name="Teso-Perez C."/>
            <person name="Gimenez-Hernandez I."/>
            <person name="Peralta-Sanchez J.M."/>
            <person name="Valdivia E."/>
            <person name="Montalban-Lopez M."/>
            <person name="Martin-Platero A.M."/>
            <person name="Banos A."/>
            <person name="Martinez-Bueno M."/>
        </authorList>
    </citation>
    <scope>NUCLEOTIDE SEQUENCE</scope>
    <source>
        <strain evidence="14">CM22</strain>
    </source>
</reference>
<dbReference type="GO" id="GO:0046872">
    <property type="term" value="F:metal ion binding"/>
    <property type="evidence" value="ECO:0007669"/>
    <property type="project" value="UniProtKB-KW"/>
</dbReference>
<feature type="binding site" evidence="11">
    <location>
        <position position="139"/>
    </location>
    <ligand>
        <name>substrate</name>
    </ligand>
</feature>
<dbReference type="SUPFAM" id="SSF51338">
    <property type="entry name" value="Composite domain of metallo-dependent hydrolases"/>
    <property type="match status" value="1"/>
</dbReference>
<dbReference type="AlphaFoldDB" id="A0AAW9K5B3"/>
<evidence type="ECO:0000256" key="3">
    <source>
        <dbReference type="ARBA" id="ARBA00018029"/>
    </source>
</evidence>
<evidence type="ECO:0000313" key="14">
    <source>
        <dbReference type="EMBL" id="MDZ5758567.1"/>
    </source>
</evidence>
<evidence type="ECO:0000313" key="15">
    <source>
        <dbReference type="Proteomes" id="UP001290462"/>
    </source>
</evidence>
<dbReference type="CDD" id="cd00854">
    <property type="entry name" value="NagA"/>
    <property type="match status" value="1"/>
</dbReference>
<comment type="catalytic activity">
    <reaction evidence="7">
        <text>N-acetyl-D-glucosamine 6-phosphate + H2O = D-glucosamine 6-phosphate + acetate</text>
        <dbReference type="Rhea" id="RHEA:22936"/>
        <dbReference type="ChEBI" id="CHEBI:15377"/>
        <dbReference type="ChEBI" id="CHEBI:30089"/>
        <dbReference type="ChEBI" id="CHEBI:57513"/>
        <dbReference type="ChEBI" id="CHEBI:58725"/>
        <dbReference type="EC" id="3.5.1.25"/>
    </reaction>
</comment>
<feature type="binding site" evidence="12">
    <location>
        <position position="128"/>
    </location>
    <ligand>
        <name>Zn(2+)</name>
        <dbReference type="ChEBI" id="CHEBI:29105"/>
    </ligand>
</feature>
<dbReference type="FunFam" id="3.20.20.140:FF:000004">
    <property type="entry name" value="N-acetylglucosamine-6-phosphate deacetylase"/>
    <property type="match status" value="1"/>
</dbReference>
<protein>
    <recommendedName>
        <fullName evidence="3">N-acetylglucosamine-6-phosphate deacetylase</fullName>
        <ecNumber evidence="2">3.5.1.25</ecNumber>
    </recommendedName>
</protein>
<evidence type="ECO:0000256" key="1">
    <source>
        <dbReference type="ARBA" id="ARBA00010716"/>
    </source>
</evidence>
<dbReference type="SUPFAM" id="SSF51556">
    <property type="entry name" value="Metallo-dependent hydrolases"/>
    <property type="match status" value="1"/>
</dbReference>
<evidence type="ECO:0000256" key="11">
    <source>
        <dbReference type="PIRSR" id="PIRSR038994-2"/>
    </source>
</evidence>
<feature type="binding site" evidence="11">
    <location>
        <begin position="306"/>
        <end position="308"/>
    </location>
    <ligand>
        <name>substrate</name>
    </ligand>
</feature>
<sequence length="389" mass="42053">MDKVIYAERFFLASGMTGSGYLKINESKFGEFSKELPKGEYQLLDYATSWIAPGLVDTHIHGLLGHDVMDNDFAGIKAISTGLLACGVTSFLPTTLTDSTERLDKVVETIGKHHREVAGARIQGIFLEGPFFTEKHKGAQNTAYFSDPLIEKLEKWQQLSGGLIKKIALAPERKGSAEFIQYATSKGIKVALAHSDASYEEAKNAVDHGASIFVHTYNGMSPLNHREPGMVGAALTLKGVFNELICDGQHVHPVAAKILMDVRSREEVVLITDCMRAGSMPDGSYTLGEFPVEVKQGAARLKNGSLAGSVLQLKDAIKNVVDWGIATPLEAIRMASAIPAESVGIADKCGEIVPDAPADFIVLSKTLELEATYLAGELRYQSDDLKGRA</sequence>
<comment type="similarity">
    <text evidence="1 9">Belongs to the metallo-dependent hydrolases superfamily. NagA family.</text>
</comment>
<evidence type="ECO:0000256" key="2">
    <source>
        <dbReference type="ARBA" id="ARBA00011899"/>
    </source>
</evidence>
<evidence type="ECO:0000256" key="12">
    <source>
        <dbReference type="PIRSR" id="PIRSR038994-3"/>
    </source>
</evidence>
<dbReference type="PIRSF" id="PIRSF038994">
    <property type="entry name" value="NagA"/>
    <property type="match status" value="1"/>
</dbReference>
<dbReference type="GO" id="GO:0006046">
    <property type="term" value="P:N-acetylglucosamine catabolic process"/>
    <property type="evidence" value="ECO:0007669"/>
    <property type="project" value="TreeGrafter"/>
</dbReference>
<dbReference type="InterPro" id="IPR003764">
    <property type="entry name" value="GlcNAc_6-P_deAcase"/>
</dbReference>
<keyword evidence="5 9" id="KW-0378">Hydrolase</keyword>
<dbReference type="InterPro" id="IPR006680">
    <property type="entry name" value="Amidohydro-rel"/>
</dbReference>
<name>A0AAW9K5B3_CARML</name>
<evidence type="ECO:0000256" key="5">
    <source>
        <dbReference type="ARBA" id="ARBA00022801"/>
    </source>
</evidence>
<keyword evidence="4 12" id="KW-0479">Metal-binding</keyword>
<dbReference type="InterPro" id="IPR032466">
    <property type="entry name" value="Metal_Hydrolase"/>
</dbReference>
<dbReference type="Gene3D" id="2.30.40.10">
    <property type="entry name" value="Urease, subunit C, domain 1"/>
    <property type="match status" value="1"/>
</dbReference>
<organism evidence="14 15">
    <name type="scientific">Carnobacterium maltaromaticum</name>
    <name type="common">Carnobacterium piscicola</name>
    <dbReference type="NCBI Taxonomy" id="2751"/>
    <lineage>
        <taxon>Bacteria</taxon>
        <taxon>Bacillati</taxon>
        <taxon>Bacillota</taxon>
        <taxon>Bacilli</taxon>
        <taxon>Lactobacillales</taxon>
        <taxon>Carnobacteriaceae</taxon>
        <taxon>Carnobacterium</taxon>
    </lineage>
</organism>
<feature type="active site" description="Proton donor/acceptor" evidence="10">
    <location>
        <position position="273"/>
    </location>
</feature>
<evidence type="ECO:0000256" key="6">
    <source>
        <dbReference type="ARBA" id="ARBA00023277"/>
    </source>
</evidence>
<evidence type="ECO:0000256" key="8">
    <source>
        <dbReference type="ARBA" id="ARBA00060590"/>
    </source>
</evidence>
<accession>A0AAW9K5B3</accession>
<proteinExistence type="inferred from homology"/>
<dbReference type="EC" id="3.5.1.25" evidence="2"/>
<feature type="domain" description="Amidohydrolase-related" evidence="13">
    <location>
        <begin position="51"/>
        <end position="370"/>
    </location>
</feature>
<evidence type="ECO:0000256" key="9">
    <source>
        <dbReference type="PIRNR" id="PIRNR038994"/>
    </source>
</evidence>
<dbReference type="Gene3D" id="3.20.20.140">
    <property type="entry name" value="Metal-dependent hydrolases"/>
    <property type="match status" value="1"/>
</dbReference>
<evidence type="ECO:0000256" key="10">
    <source>
        <dbReference type="PIRSR" id="PIRSR038994-1"/>
    </source>
</evidence>